<dbReference type="EMBL" id="LAZR01060948">
    <property type="protein sequence ID" value="KKK64600.1"/>
    <property type="molecule type" value="Genomic_DNA"/>
</dbReference>
<feature type="non-terminal residue" evidence="1">
    <location>
        <position position="151"/>
    </location>
</feature>
<organism evidence="1">
    <name type="scientific">marine sediment metagenome</name>
    <dbReference type="NCBI Taxonomy" id="412755"/>
    <lineage>
        <taxon>unclassified sequences</taxon>
        <taxon>metagenomes</taxon>
        <taxon>ecological metagenomes</taxon>
    </lineage>
</organism>
<reference evidence="1" key="1">
    <citation type="journal article" date="2015" name="Nature">
        <title>Complex archaea that bridge the gap between prokaryotes and eukaryotes.</title>
        <authorList>
            <person name="Spang A."/>
            <person name="Saw J.H."/>
            <person name="Jorgensen S.L."/>
            <person name="Zaremba-Niedzwiedzka K."/>
            <person name="Martijn J."/>
            <person name="Lind A.E."/>
            <person name="van Eijk R."/>
            <person name="Schleper C."/>
            <person name="Guy L."/>
            <person name="Ettema T.J."/>
        </authorList>
    </citation>
    <scope>NUCLEOTIDE SEQUENCE</scope>
</reference>
<sequence>MTTILEAKQVTDLLDRDPKDAMMIPYSEYYPLQLATLKKRFNNLMPKIKVLNRAAVDKGISEINSEKDIVPLLFAHSTYKIYSETYISDNKWDKMNNWLSSLSTYDFTQVDVTGVKSIDGWLDCLDEAGFFVTHSSGTGGKPSLLPKAPEE</sequence>
<protein>
    <submittedName>
        <fullName evidence="1">Uncharacterized protein</fullName>
    </submittedName>
</protein>
<comment type="caution">
    <text evidence="1">The sequence shown here is derived from an EMBL/GenBank/DDBJ whole genome shotgun (WGS) entry which is preliminary data.</text>
</comment>
<evidence type="ECO:0000313" key="1">
    <source>
        <dbReference type="EMBL" id="KKK64600.1"/>
    </source>
</evidence>
<dbReference type="AlphaFoldDB" id="A0A0F8XTP3"/>
<name>A0A0F8XTP3_9ZZZZ</name>
<accession>A0A0F8XTP3</accession>
<gene>
    <name evidence="1" type="ORF">LCGC14_2982550</name>
</gene>
<proteinExistence type="predicted"/>